<gene>
    <name evidence="1" type="ORF">HMPREF9473_00258</name>
</gene>
<dbReference type="Proteomes" id="UP000005384">
    <property type="component" value="Unassembled WGS sequence"/>
</dbReference>
<dbReference type="Gene3D" id="3.20.20.140">
    <property type="entry name" value="Metal-dependent hydrolases"/>
    <property type="match status" value="1"/>
</dbReference>
<evidence type="ECO:0008006" key="3">
    <source>
        <dbReference type="Google" id="ProtNLM"/>
    </source>
</evidence>
<organism evidence="1 2">
    <name type="scientific">Hungatella hathewayi WAL-18680</name>
    <dbReference type="NCBI Taxonomy" id="742737"/>
    <lineage>
        <taxon>Bacteria</taxon>
        <taxon>Bacillati</taxon>
        <taxon>Bacillota</taxon>
        <taxon>Clostridia</taxon>
        <taxon>Lachnospirales</taxon>
        <taxon>Lachnospiraceae</taxon>
        <taxon>Hungatella</taxon>
    </lineage>
</organism>
<keyword evidence="2" id="KW-1185">Reference proteome</keyword>
<dbReference type="InterPro" id="IPR016195">
    <property type="entry name" value="Pol/histidinol_Pase-like"/>
</dbReference>
<reference evidence="1 2" key="1">
    <citation type="submission" date="2011-08" db="EMBL/GenBank/DDBJ databases">
        <title>The Genome Sequence of Clostridium hathewayi WAL-18680.</title>
        <authorList>
            <consortium name="The Broad Institute Genome Sequencing Platform"/>
            <person name="Earl A."/>
            <person name="Ward D."/>
            <person name="Feldgarden M."/>
            <person name="Gevers D."/>
            <person name="Finegold S.M."/>
            <person name="Summanen P.H."/>
            <person name="Molitoris D.R."/>
            <person name="Song M."/>
            <person name="Daigneault M."/>
            <person name="Allen-Vercoe E."/>
            <person name="Young S.K."/>
            <person name="Zeng Q."/>
            <person name="Gargeya S."/>
            <person name="Fitzgerald M."/>
            <person name="Haas B."/>
            <person name="Abouelleil A."/>
            <person name="Alvarado L."/>
            <person name="Arachchi H.M."/>
            <person name="Berlin A."/>
            <person name="Brown A."/>
            <person name="Chapman S.B."/>
            <person name="Chen Z."/>
            <person name="Dunbar C."/>
            <person name="Freedman E."/>
            <person name="Gearin G."/>
            <person name="Gellesch M."/>
            <person name="Goldberg J."/>
            <person name="Griggs A."/>
            <person name="Gujja S."/>
            <person name="Heiman D."/>
            <person name="Howarth C."/>
            <person name="Larson L."/>
            <person name="Lui A."/>
            <person name="MacDonald P.J.P."/>
            <person name="Montmayeur A."/>
            <person name="Murphy C."/>
            <person name="Neiman D."/>
            <person name="Pearson M."/>
            <person name="Priest M."/>
            <person name="Roberts A."/>
            <person name="Saif S."/>
            <person name="Shea T."/>
            <person name="Shenoy N."/>
            <person name="Sisk P."/>
            <person name="Stolte C."/>
            <person name="Sykes S."/>
            <person name="Wortman J."/>
            <person name="Nusbaum C."/>
            <person name="Birren B."/>
        </authorList>
    </citation>
    <scope>NUCLEOTIDE SEQUENCE [LARGE SCALE GENOMIC DNA]</scope>
    <source>
        <strain evidence="1 2">WAL-18680</strain>
    </source>
</reference>
<name>G5I9R8_9FIRM</name>
<dbReference type="EMBL" id="ADLN01000001">
    <property type="protein sequence ID" value="EHI61807.1"/>
    <property type="molecule type" value="Genomic_DNA"/>
</dbReference>
<accession>G5I9R8</accession>
<comment type="caution">
    <text evidence="1">The sequence shown here is derived from an EMBL/GenBank/DDBJ whole genome shotgun (WGS) entry which is preliminary data.</text>
</comment>
<sequence>MNYKKLWTDMHSNLHHEQIEVLPMWFEQIRKMMDFWPIAYYPFYMKPTEWGLKVEDRYEDELIKTDWEIIREFTKKVNEEGYPMFMGYEWQGSGLDGDHNVFFLGNDEEQKHPMRYQELAAAYRDIAAIGIPHHVAYQLGSRGKNWETHDEKFSPFAEIYSSHGSSENDDGPLSMNRHIHMGPRTGETAYEVGLNRGYKVGIIAAGDNHGVPGVFEHGSMCVLAEDNTKEAIWDAMVNRRTYGVSQSRIEVDFAVNDTCMGGEVEVADDAQLSIHVKGTSAVDRIEILRDNILDEMVVHSGTWERKPQEGVIRFKFRVEFGWGPDTRVYQDKIIRNWSGKLVTDGRLLSVEKCWNNYGQNLTHVDENSCEFEMTTYQSTATGKWMGPSNVTTEGFIFEVEADVDSEIHLWVDGTDYPMKVRDMLKSSKVTALWDEVHQLTKERYGDVEHYRDDPWWHNAYKFKVSKASPEDSYVVDFKKKLDVEETCNLRLRVWQKNGDVAWTSPIFITKK</sequence>
<dbReference type="SUPFAM" id="SSF89550">
    <property type="entry name" value="PHP domain-like"/>
    <property type="match status" value="1"/>
</dbReference>
<proteinExistence type="predicted"/>
<dbReference type="HOGENOM" id="CLU_539331_0_0_9"/>
<dbReference type="RefSeq" id="WP_006778240.1">
    <property type="nucleotide sequence ID" value="NZ_CP040506.1"/>
</dbReference>
<dbReference type="AlphaFoldDB" id="G5I9R8"/>
<dbReference type="InterPro" id="IPR022028">
    <property type="entry name" value="DUF3604"/>
</dbReference>
<evidence type="ECO:0000313" key="2">
    <source>
        <dbReference type="Proteomes" id="UP000005384"/>
    </source>
</evidence>
<dbReference type="Pfam" id="PF12228">
    <property type="entry name" value="DUF3604"/>
    <property type="match status" value="1"/>
</dbReference>
<evidence type="ECO:0000313" key="1">
    <source>
        <dbReference type="EMBL" id="EHI61807.1"/>
    </source>
</evidence>
<protein>
    <recommendedName>
        <fullName evidence="3">DUF3604 domain-containing protein</fullName>
    </recommendedName>
</protein>
<dbReference type="PATRIC" id="fig|742737.3.peg.252"/>